<evidence type="ECO:0000313" key="1">
    <source>
        <dbReference type="EMBL" id="MFI6500170.1"/>
    </source>
</evidence>
<keyword evidence="2" id="KW-1185">Reference proteome</keyword>
<dbReference type="RefSeq" id="WP_397083901.1">
    <property type="nucleotide sequence ID" value="NZ_JBITGY010000006.1"/>
</dbReference>
<dbReference type="Proteomes" id="UP001612741">
    <property type="component" value="Unassembled WGS sequence"/>
</dbReference>
<gene>
    <name evidence="1" type="ORF">ACIBG2_22500</name>
</gene>
<comment type="caution">
    <text evidence="1">The sequence shown here is derived from an EMBL/GenBank/DDBJ whole genome shotgun (WGS) entry which is preliminary data.</text>
</comment>
<proteinExistence type="predicted"/>
<accession>A0ABW7YW67</accession>
<sequence>MRLEIVWRPHFTDTEYGMVGEIKAFSIVEHPCDFTLYPRLPGRMGMTQAEKFSSSDKAKARASELLEEFLTAFMAGAPRSRKAF</sequence>
<name>A0ABW7YW67_9ACTN</name>
<dbReference type="EMBL" id="JBITGY010000006">
    <property type="protein sequence ID" value="MFI6500170.1"/>
    <property type="molecule type" value="Genomic_DNA"/>
</dbReference>
<evidence type="ECO:0000313" key="2">
    <source>
        <dbReference type="Proteomes" id="UP001612741"/>
    </source>
</evidence>
<organism evidence="1 2">
    <name type="scientific">Nonomuraea typhae</name>
    <dbReference type="NCBI Taxonomy" id="2603600"/>
    <lineage>
        <taxon>Bacteria</taxon>
        <taxon>Bacillati</taxon>
        <taxon>Actinomycetota</taxon>
        <taxon>Actinomycetes</taxon>
        <taxon>Streptosporangiales</taxon>
        <taxon>Streptosporangiaceae</taxon>
        <taxon>Nonomuraea</taxon>
    </lineage>
</organism>
<protein>
    <submittedName>
        <fullName evidence="1">Uncharacterized protein</fullName>
    </submittedName>
</protein>
<reference evidence="1 2" key="1">
    <citation type="submission" date="2024-10" db="EMBL/GenBank/DDBJ databases">
        <title>The Natural Products Discovery Center: Release of the First 8490 Sequenced Strains for Exploring Actinobacteria Biosynthetic Diversity.</title>
        <authorList>
            <person name="Kalkreuter E."/>
            <person name="Kautsar S.A."/>
            <person name="Yang D."/>
            <person name="Bader C.D."/>
            <person name="Teijaro C.N."/>
            <person name="Fluegel L."/>
            <person name="Davis C.M."/>
            <person name="Simpson J.R."/>
            <person name="Lauterbach L."/>
            <person name="Steele A.D."/>
            <person name="Gui C."/>
            <person name="Meng S."/>
            <person name="Li G."/>
            <person name="Viehrig K."/>
            <person name="Ye F."/>
            <person name="Su P."/>
            <person name="Kiefer A.F."/>
            <person name="Nichols A."/>
            <person name="Cepeda A.J."/>
            <person name="Yan W."/>
            <person name="Fan B."/>
            <person name="Jiang Y."/>
            <person name="Adhikari A."/>
            <person name="Zheng C.-J."/>
            <person name="Schuster L."/>
            <person name="Cowan T.M."/>
            <person name="Smanski M.J."/>
            <person name="Chevrette M.G."/>
            <person name="De Carvalho L.P.S."/>
            <person name="Shen B."/>
        </authorList>
    </citation>
    <scope>NUCLEOTIDE SEQUENCE [LARGE SCALE GENOMIC DNA]</scope>
    <source>
        <strain evidence="1 2">NPDC050545</strain>
    </source>
</reference>